<evidence type="ECO:0000259" key="5">
    <source>
        <dbReference type="Pfam" id="PF03811"/>
    </source>
</evidence>
<keyword evidence="4" id="KW-0233">DNA recombination</keyword>
<proteinExistence type="inferred from homology"/>
<evidence type="ECO:0000256" key="4">
    <source>
        <dbReference type="ARBA" id="ARBA00023172"/>
    </source>
</evidence>
<dbReference type="InterPro" id="IPR024431">
    <property type="entry name" value="InsA_HTH_dom"/>
</dbReference>
<comment type="caution">
    <text evidence="7">The sequence shown here is derived from an EMBL/GenBank/DDBJ whole genome shotgun (WGS) entry which is preliminary data.</text>
</comment>
<dbReference type="InterPro" id="IPR005063">
    <property type="entry name" value="Transposase_27"/>
</dbReference>
<gene>
    <name evidence="7" type="ORF">ACED57_21670</name>
</gene>
<name>A0ABV4KTU4_9VIBR</name>
<dbReference type="PANTHER" id="PTHR33293">
    <property type="entry name" value="INSERTION ELEMENT IS1 1 PROTEIN INSB-RELATED"/>
    <property type="match status" value="1"/>
</dbReference>
<dbReference type="EMBL" id="JBGOOL010000095">
    <property type="protein sequence ID" value="MEZ8055723.1"/>
    <property type="molecule type" value="Genomic_DNA"/>
</dbReference>
<feature type="domain" description="InsA N-terminal zinc ribbon" evidence="5">
    <location>
        <begin position="1"/>
        <end position="36"/>
    </location>
</feature>
<reference evidence="7 8" key="1">
    <citation type="submission" date="2024-06" db="EMBL/GenBank/DDBJ databases">
        <authorList>
            <person name="Steensen K."/>
            <person name="Seneca J."/>
            <person name="Bartlau N."/>
            <person name="Yu A.X."/>
            <person name="Polz M.F."/>
        </authorList>
    </citation>
    <scope>NUCLEOTIDE SEQUENCE [LARGE SCALE GENOMIC DNA]</scope>
    <source>
        <strain evidence="7 8">1F9</strain>
    </source>
</reference>
<evidence type="ECO:0000256" key="2">
    <source>
        <dbReference type="ARBA" id="ARBA00008841"/>
    </source>
</evidence>
<dbReference type="Proteomes" id="UP001569175">
    <property type="component" value="Unassembled WGS sequence"/>
</dbReference>
<comment type="function">
    <text evidence="1">Absolutely required for transposition of IS1.</text>
</comment>
<keyword evidence="8" id="KW-1185">Reference proteome</keyword>
<feature type="domain" description="Insertion element IS1 protein InsA helix-turn-helix" evidence="6">
    <location>
        <begin position="43"/>
        <end position="85"/>
    </location>
</feature>
<organism evidence="7 8">
    <name type="scientific">Vibrio atlanticus</name>
    <dbReference type="NCBI Taxonomy" id="693153"/>
    <lineage>
        <taxon>Bacteria</taxon>
        <taxon>Pseudomonadati</taxon>
        <taxon>Pseudomonadota</taxon>
        <taxon>Gammaproteobacteria</taxon>
        <taxon>Vibrionales</taxon>
        <taxon>Vibrionaceae</taxon>
        <taxon>Vibrio</taxon>
    </lineage>
</organism>
<dbReference type="Pfam" id="PF03811">
    <property type="entry name" value="Zn_ribbon_InsA"/>
    <property type="match status" value="1"/>
</dbReference>
<evidence type="ECO:0000256" key="1">
    <source>
        <dbReference type="ARBA" id="ARBA00004091"/>
    </source>
</evidence>
<dbReference type="InterPro" id="IPR003220">
    <property type="entry name" value="InsA_N_dom_Znf"/>
</dbReference>
<sequence length="232" mass="27410">MATIQVNCRFCNQTEYVRKHGTGVSGFQRFRCLECKRSFQLDYAYEAYKPKVKEQIIDMAMNSSGVRETSRVLKVGYNTVLRTFKKLSPKQVTSIPFDRANISLICEVDEQWSFVGNKKNRRWLWYALESGYKRIIAHAFGKRNTDELRALLALLKPFDISFFFTDDFSVYSKELPKEKHVVGKRFTQRIERTNLTLRSRLKRLVRKTIGFSKSEEMHDKVIGTFIEREFYH</sequence>
<evidence type="ECO:0000313" key="7">
    <source>
        <dbReference type="EMBL" id="MEZ8055723.1"/>
    </source>
</evidence>
<dbReference type="InterPro" id="IPR051354">
    <property type="entry name" value="Transposase_27_IS1"/>
</dbReference>
<dbReference type="Pfam" id="PF03400">
    <property type="entry name" value="DDE_Tnp_IS1"/>
    <property type="match status" value="1"/>
</dbReference>
<dbReference type="Pfam" id="PF12759">
    <property type="entry name" value="HTH_Tnp_IS1"/>
    <property type="match status" value="1"/>
</dbReference>
<protein>
    <submittedName>
        <fullName evidence="7">IS1 family transposase</fullName>
    </submittedName>
</protein>
<keyword evidence="3" id="KW-0815">Transposition</keyword>
<dbReference type="RefSeq" id="WP_371708483.1">
    <property type="nucleotide sequence ID" value="NZ_JBFRME010000040.1"/>
</dbReference>
<evidence type="ECO:0000259" key="6">
    <source>
        <dbReference type="Pfam" id="PF12759"/>
    </source>
</evidence>
<evidence type="ECO:0000313" key="8">
    <source>
        <dbReference type="Proteomes" id="UP001569175"/>
    </source>
</evidence>
<comment type="similarity">
    <text evidence="2">Belongs to the transposase 27 family.</text>
</comment>
<dbReference type="NCBIfam" id="NF033558">
    <property type="entry name" value="transpos_IS1"/>
    <property type="match status" value="1"/>
</dbReference>
<accession>A0ABV4KTU4</accession>
<dbReference type="PANTHER" id="PTHR33293:SF1">
    <property type="entry name" value="INSERTION ELEMENT IS1 1 PROTEIN INSB-RELATED"/>
    <property type="match status" value="1"/>
</dbReference>
<evidence type="ECO:0000256" key="3">
    <source>
        <dbReference type="ARBA" id="ARBA00022578"/>
    </source>
</evidence>